<organism evidence="5 6">
    <name type="scientific">Linnemannia gamsii</name>
    <dbReference type="NCBI Taxonomy" id="64522"/>
    <lineage>
        <taxon>Eukaryota</taxon>
        <taxon>Fungi</taxon>
        <taxon>Fungi incertae sedis</taxon>
        <taxon>Mucoromycota</taxon>
        <taxon>Mortierellomycotina</taxon>
        <taxon>Mortierellomycetes</taxon>
        <taxon>Mortierellales</taxon>
        <taxon>Mortierellaceae</taxon>
        <taxon>Linnemannia</taxon>
    </lineage>
</organism>
<keyword evidence="6" id="KW-1185">Reference proteome</keyword>
<evidence type="ECO:0000256" key="1">
    <source>
        <dbReference type="ARBA" id="ARBA00022737"/>
    </source>
</evidence>
<dbReference type="EMBL" id="JAAAIM010000269">
    <property type="protein sequence ID" value="KAG0290870.1"/>
    <property type="molecule type" value="Genomic_DNA"/>
</dbReference>
<feature type="region of interest" description="Disordered" evidence="2">
    <location>
        <begin position="328"/>
        <end position="387"/>
    </location>
</feature>
<dbReference type="InterPro" id="IPR045148">
    <property type="entry name" value="TCRG1-like"/>
</dbReference>
<protein>
    <submittedName>
        <fullName evidence="5">Transcription elongation regulator</fullName>
    </submittedName>
</protein>
<feature type="region of interest" description="Disordered" evidence="2">
    <location>
        <begin position="156"/>
        <end position="199"/>
    </location>
</feature>
<feature type="region of interest" description="Disordered" evidence="2">
    <location>
        <begin position="30"/>
        <end position="98"/>
    </location>
</feature>
<name>A0ABQ7K4A9_9FUNG</name>
<comment type="caution">
    <text evidence="5">The sequence shown here is derived from an EMBL/GenBank/DDBJ whole genome shotgun (WGS) entry which is preliminary data.</text>
</comment>
<dbReference type="InterPro" id="IPR036517">
    <property type="entry name" value="FF_domain_sf"/>
</dbReference>
<feature type="compositionally biased region" description="Acidic residues" evidence="2">
    <location>
        <begin position="226"/>
        <end position="238"/>
    </location>
</feature>
<sequence>MLPLGWTEHKAPDGMAYFYNAASGQSSWVRPTMQQHHMPPPPGNGIPPPPGMSGYPSSQQSLHPPGLGPPPSSAPAPIASTEDAGISKKGKKPKREKAIKKTRILESPWFIVETNLENTFFYNKESKVSIWVPTPELEIILTKMGQEATEKIEAERRARDAEEQERLQALKRPFETDTGGQGDGDKRLRNGTEPQGTEMTEDDVAWQLAAMEEIMEDQDQHMASQDEYDDDDEDEEDNNAMQERLRMLQGSSASRAAAYLEILPENIQEREMAFLDMMRERGVTQFDTVDMALGKMEKDPRNRLIPDQKDKAALFDSFCVIRAREVKEAREKERQQKQDKEMEEGHHDRNTKDKHSTSLSRDSKSHTTTSSSSTSSASKTTNKPEDMYRRLMEEYTTKTSTWLDFMTKYRVDPRFLALKPGSLRESIFRQYLSDLKKGIIQPPSSKSSSSSDKDKRVSSSSSSNSRSSSMKHKATDAEIDEFMSLLKETKKDILYEHKNSSSVEWRKIKKLIDRDRRYDAVGSSTERELLFRKYADRVIQRRD</sequence>
<dbReference type="InterPro" id="IPR036020">
    <property type="entry name" value="WW_dom_sf"/>
</dbReference>
<feature type="compositionally biased region" description="Low complexity" evidence="2">
    <location>
        <begin position="458"/>
        <end position="468"/>
    </location>
</feature>
<dbReference type="SUPFAM" id="SSF51045">
    <property type="entry name" value="WW domain"/>
    <property type="match status" value="1"/>
</dbReference>
<feature type="compositionally biased region" description="Basic and acidic residues" evidence="2">
    <location>
        <begin position="156"/>
        <end position="175"/>
    </location>
</feature>
<evidence type="ECO:0000313" key="6">
    <source>
        <dbReference type="Proteomes" id="UP001194696"/>
    </source>
</evidence>
<dbReference type="Proteomes" id="UP001194696">
    <property type="component" value="Unassembled WGS sequence"/>
</dbReference>
<keyword evidence="1" id="KW-0677">Repeat</keyword>
<dbReference type="InterPro" id="IPR001202">
    <property type="entry name" value="WW_dom"/>
</dbReference>
<dbReference type="InterPro" id="IPR002713">
    <property type="entry name" value="FF_domain"/>
</dbReference>
<evidence type="ECO:0000313" key="5">
    <source>
        <dbReference type="EMBL" id="KAG0290870.1"/>
    </source>
</evidence>
<feature type="compositionally biased region" description="Low complexity" evidence="2">
    <location>
        <begin position="52"/>
        <end position="65"/>
    </location>
</feature>
<dbReference type="PANTHER" id="PTHR15377:SF3">
    <property type="entry name" value="WW DOMAIN-CONTAINING PROTEIN"/>
    <property type="match status" value="1"/>
</dbReference>
<evidence type="ECO:0000259" key="3">
    <source>
        <dbReference type="PROSITE" id="PS50020"/>
    </source>
</evidence>
<feature type="domain" description="FF" evidence="4">
    <location>
        <begin position="475"/>
        <end position="537"/>
    </location>
</feature>
<dbReference type="Pfam" id="PF00397">
    <property type="entry name" value="WW"/>
    <property type="match status" value="1"/>
</dbReference>
<feature type="compositionally biased region" description="Basic and acidic residues" evidence="2">
    <location>
        <begin position="328"/>
        <end position="365"/>
    </location>
</feature>
<feature type="compositionally biased region" description="Low complexity" evidence="2">
    <location>
        <begin position="366"/>
        <end position="381"/>
    </location>
</feature>
<feature type="region of interest" description="Disordered" evidence="2">
    <location>
        <begin position="439"/>
        <end position="474"/>
    </location>
</feature>
<feature type="compositionally biased region" description="Pro residues" evidence="2">
    <location>
        <begin position="38"/>
        <end position="51"/>
    </location>
</feature>
<dbReference type="SUPFAM" id="SSF81698">
    <property type="entry name" value="FF domain"/>
    <property type="match status" value="3"/>
</dbReference>
<feature type="region of interest" description="Disordered" evidence="2">
    <location>
        <begin position="218"/>
        <end position="240"/>
    </location>
</feature>
<dbReference type="PANTHER" id="PTHR15377">
    <property type="entry name" value="TRANSCRIPTION ELONGATION REGULATOR 1"/>
    <property type="match status" value="1"/>
</dbReference>
<evidence type="ECO:0000259" key="4">
    <source>
        <dbReference type="PROSITE" id="PS51676"/>
    </source>
</evidence>
<dbReference type="PROSITE" id="PS51676">
    <property type="entry name" value="FF"/>
    <property type="match status" value="1"/>
</dbReference>
<dbReference type="CDD" id="cd00201">
    <property type="entry name" value="WW"/>
    <property type="match status" value="1"/>
</dbReference>
<reference evidence="5 6" key="1">
    <citation type="journal article" date="2020" name="Fungal Divers.">
        <title>Resolving the Mortierellaceae phylogeny through synthesis of multi-gene phylogenetics and phylogenomics.</title>
        <authorList>
            <person name="Vandepol N."/>
            <person name="Liber J."/>
            <person name="Desiro A."/>
            <person name="Na H."/>
            <person name="Kennedy M."/>
            <person name="Barry K."/>
            <person name="Grigoriev I.V."/>
            <person name="Miller A.N."/>
            <person name="O'Donnell K."/>
            <person name="Stajich J.E."/>
            <person name="Bonito G."/>
        </authorList>
    </citation>
    <scope>NUCLEOTIDE SEQUENCE [LARGE SCALE GENOMIC DNA]</scope>
    <source>
        <strain evidence="5 6">AD045</strain>
    </source>
</reference>
<feature type="compositionally biased region" description="Basic residues" evidence="2">
    <location>
        <begin position="88"/>
        <end position="98"/>
    </location>
</feature>
<feature type="domain" description="WW" evidence="3">
    <location>
        <begin position="1"/>
        <end position="33"/>
    </location>
</feature>
<evidence type="ECO:0000256" key="2">
    <source>
        <dbReference type="SAM" id="MobiDB-lite"/>
    </source>
</evidence>
<dbReference type="Gene3D" id="2.20.70.10">
    <property type="match status" value="2"/>
</dbReference>
<dbReference type="Gene3D" id="1.10.10.440">
    <property type="entry name" value="FF domain"/>
    <property type="match status" value="3"/>
</dbReference>
<dbReference type="SMART" id="SM00441">
    <property type="entry name" value="FF"/>
    <property type="match status" value="2"/>
</dbReference>
<dbReference type="Pfam" id="PF01846">
    <property type="entry name" value="FF"/>
    <property type="match status" value="2"/>
</dbReference>
<accession>A0ABQ7K4A9</accession>
<dbReference type="PROSITE" id="PS50020">
    <property type="entry name" value="WW_DOMAIN_2"/>
    <property type="match status" value="1"/>
</dbReference>
<dbReference type="SMART" id="SM00456">
    <property type="entry name" value="WW"/>
    <property type="match status" value="2"/>
</dbReference>
<gene>
    <name evidence="5" type="primary">TCERG1</name>
    <name evidence="5" type="ORF">BGZ96_005674</name>
</gene>
<dbReference type="PROSITE" id="PS01159">
    <property type="entry name" value="WW_DOMAIN_1"/>
    <property type="match status" value="1"/>
</dbReference>
<proteinExistence type="predicted"/>